<keyword evidence="4" id="KW-1185">Reference proteome</keyword>
<dbReference type="GO" id="GO:0046685">
    <property type="term" value="P:response to arsenic-containing substance"/>
    <property type="evidence" value="ECO:0007669"/>
    <property type="project" value="UniProtKB-KW"/>
</dbReference>
<gene>
    <name evidence="3" type="ORF">IMCC14465_10870</name>
</gene>
<dbReference type="InterPro" id="IPR023485">
    <property type="entry name" value="Ptyr_pPase"/>
</dbReference>
<feature type="domain" description="Phosphotyrosine protein phosphatase I" evidence="2">
    <location>
        <begin position="22"/>
        <end position="92"/>
    </location>
</feature>
<dbReference type="Gene3D" id="3.40.50.2300">
    <property type="match status" value="1"/>
</dbReference>
<dbReference type="eggNOG" id="COG0394">
    <property type="taxonomic scope" value="Bacteria"/>
</dbReference>
<dbReference type="PANTHER" id="PTHR43428:SF1">
    <property type="entry name" value="ARSENATE REDUCTASE"/>
    <property type="match status" value="1"/>
</dbReference>
<proteinExistence type="predicted"/>
<keyword evidence="1" id="KW-0059">Arsenical resistance</keyword>
<dbReference type="PATRIC" id="fig|1220535.3.peg.1081"/>
<dbReference type="SUPFAM" id="SSF52788">
    <property type="entry name" value="Phosphotyrosine protein phosphatases I"/>
    <property type="match status" value="1"/>
</dbReference>
<accession>J9DHC6</accession>
<dbReference type="AlphaFoldDB" id="J9DHC6"/>
<dbReference type="Pfam" id="PF01451">
    <property type="entry name" value="LMWPc"/>
    <property type="match status" value="1"/>
</dbReference>
<comment type="caution">
    <text evidence="3">The sequence shown here is derived from an EMBL/GenBank/DDBJ whole genome shotgun (WGS) entry which is preliminary data.</text>
</comment>
<evidence type="ECO:0000313" key="4">
    <source>
        <dbReference type="Proteomes" id="UP000004836"/>
    </source>
</evidence>
<evidence type="ECO:0000256" key="1">
    <source>
        <dbReference type="ARBA" id="ARBA00022849"/>
    </source>
</evidence>
<name>J9DHC6_9PROT</name>
<dbReference type="STRING" id="1220535.IMCC14465_10870"/>
<reference evidence="3 4" key="1">
    <citation type="journal article" date="2012" name="J. Bacteriol.">
        <title>Genome Sequence of Strain IMCC14465, Isolated from the East Sea, Belonging to the PS1 Clade of Alphaproteobacteria.</title>
        <authorList>
            <person name="Yang S.J."/>
            <person name="Kang I."/>
            <person name="Cho J.C."/>
        </authorList>
    </citation>
    <scope>NUCLEOTIDE SEQUENCE [LARGE SCALE GENOMIC DNA]</scope>
    <source>
        <strain evidence="3 4">IMCC14465</strain>
    </source>
</reference>
<dbReference type="EMBL" id="ALYF01000003">
    <property type="protein sequence ID" value="EJW21291.1"/>
    <property type="molecule type" value="Genomic_DNA"/>
</dbReference>
<dbReference type="InterPro" id="IPR036196">
    <property type="entry name" value="Ptyr_pPase_sf"/>
</dbReference>
<sequence>MALEILTDRNISIEGYHSKNWDMFGQQNSGTPMAEMDYIVTVCDNAAGEACPIWPGHPVTHHWPFPDPAKFSGDRVSARQYFEKIFDMIIKKINDEISAGLTK</sequence>
<dbReference type="PANTHER" id="PTHR43428">
    <property type="entry name" value="ARSENATE REDUCTASE"/>
    <property type="match status" value="1"/>
</dbReference>
<protein>
    <recommendedName>
        <fullName evidence="2">Phosphotyrosine protein phosphatase I domain-containing protein</fullName>
    </recommendedName>
</protein>
<dbReference type="Proteomes" id="UP000004836">
    <property type="component" value="Unassembled WGS sequence"/>
</dbReference>
<organism evidence="3 4">
    <name type="scientific">alpha proteobacterium IMCC14465</name>
    <dbReference type="NCBI Taxonomy" id="1220535"/>
    <lineage>
        <taxon>Bacteria</taxon>
        <taxon>Pseudomonadati</taxon>
        <taxon>Pseudomonadota</taxon>
        <taxon>Alphaproteobacteria</taxon>
        <taxon>PS1 clade</taxon>
    </lineage>
</organism>
<evidence type="ECO:0000313" key="3">
    <source>
        <dbReference type="EMBL" id="EJW21291.1"/>
    </source>
</evidence>
<evidence type="ECO:0000259" key="2">
    <source>
        <dbReference type="Pfam" id="PF01451"/>
    </source>
</evidence>